<dbReference type="Pfam" id="PF00089">
    <property type="entry name" value="Trypsin"/>
    <property type="match status" value="1"/>
</dbReference>
<dbReference type="InterPro" id="IPR008999">
    <property type="entry name" value="Actin-crosslinking"/>
</dbReference>
<evidence type="ECO:0000313" key="3">
    <source>
        <dbReference type="EMBL" id="MFC5240889.1"/>
    </source>
</evidence>
<evidence type="ECO:0000313" key="4">
    <source>
        <dbReference type="Proteomes" id="UP001596035"/>
    </source>
</evidence>
<dbReference type="SUPFAM" id="SSF50405">
    <property type="entry name" value="Actin-crosslinking proteins"/>
    <property type="match status" value="1"/>
</dbReference>
<feature type="domain" description="Peptidase S1" evidence="2">
    <location>
        <begin position="29"/>
        <end position="250"/>
    </location>
</feature>
<dbReference type="CDD" id="cd00257">
    <property type="entry name" value="beta-trefoil_FSCN-like"/>
    <property type="match status" value="1"/>
</dbReference>
<feature type="chain" id="PRO_5046753066" evidence="1">
    <location>
        <begin position="29"/>
        <end position="413"/>
    </location>
</feature>
<organism evidence="3 4">
    <name type="scientific">Streptomyces atrovirens</name>
    <dbReference type="NCBI Taxonomy" id="285556"/>
    <lineage>
        <taxon>Bacteria</taxon>
        <taxon>Bacillati</taxon>
        <taxon>Actinomycetota</taxon>
        <taxon>Actinomycetes</taxon>
        <taxon>Kitasatosporales</taxon>
        <taxon>Streptomycetaceae</taxon>
        <taxon>Streptomyces</taxon>
    </lineage>
</organism>
<comment type="caution">
    <text evidence="3">The sequence shown here is derived from an EMBL/GenBank/DDBJ whole genome shotgun (WGS) entry which is preliminary data.</text>
</comment>
<dbReference type="InterPro" id="IPR001314">
    <property type="entry name" value="Peptidase_S1A"/>
</dbReference>
<dbReference type="RefSeq" id="WP_344566073.1">
    <property type="nucleotide sequence ID" value="NZ_BAAATG010000045.1"/>
</dbReference>
<dbReference type="SUPFAM" id="SSF50494">
    <property type="entry name" value="Trypsin-like serine proteases"/>
    <property type="match status" value="1"/>
</dbReference>
<reference evidence="4" key="1">
    <citation type="journal article" date="2019" name="Int. J. Syst. Evol. Microbiol.">
        <title>The Global Catalogue of Microorganisms (GCM) 10K type strain sequencing project: providing services to taxonomists for standard genome sequencing and annotation.</title>
        <authorList>
            <consortium name="The Broad Institute Genomics Platform"/>
            <consortium name="The Broad Institute Genome Sequencing Center for Infectious Disease"/>
            <person name="Wu L."/>
            <person name="Ma J."/>
        </authorList>
    </citation>
    <scope>NUCLEOTIDE SEQUENCE [LARGE SCALE GENOMIC DNA]</scope>
    <source>
        <strain evidence="4">CGMCC 4.7131</strain>
    </source>
</reference>
<accession>A0ABW0DU43</accession>
<evidence type="ECO:0000259" key="2">
    <source>
        <dbReference type="PROSITE" id="PS50240"/>
    </source>
</evidence>
<dbReference type="InterPro" id="IPR051333">
    <property type="entry name" value="CLIP_Serine_Protease"/>
</dbReference>
<dbReference type="InterPro" id="IPR043504">
    <property type="entry name" value="Peptidase_S1_PA_chymotrypsin"/>
</dbReference>
<keyword evidence="3" id="KW-0378">Hydrolase</keyword>
<dbReference type="EC" id="3.4.21.-" evidence="3"/>
<dbReference type="SMART" id="SM00020">
    <property type="entry name" value="Tryp_SPc"/>
    <property type="match status" value="1"/>
</dbReference>
<dbReference type="PANTHER" id="PTHR24260">
    <property type="match status" value="1"/>
</dbReference>
<evidence type="ECO:0000256" key="1">
    <source>
        <dbReference type="SAM" id="SignalP"/>
    </source>
</evidence>
<protein>
    <submittedName>
        <fullName evidence="3">Trypsin-like serine protease</fullName>
        <ecNumber evidence="3">3.4.21.-</ecNumber>
    </submittedName>
</protein>
<dbReference type="Proteomes" id="UP001596035">
    <property type="component" value="Unassembled WGS sequence"/>
</dbReference>
<dbReference type="GO" id="GO:0016787">
    <property type="term" value="F:hydrolase activity"/>
    <property type="evidence" value="ECO:0007669"/>
    <property type="project" value="UniProtKB-KW"/>
</dbReference>
<sequence length="413" mass="42903">MSKAKRYGACFAGALMMAGTLVAGPAQATVGGSAGDGEKPYVARIEIGDTDRACSGVLVEERWIATAASCFAEDPAQYASVAAGAPPVPAEAIIGRTDLTAAGGEVRDIVELVPRVDRDLVLARLSSPVRTVAPVPLGTVAPAGGESLAVAGYGRTQDEWAPTRLHVGAFSATGTRAAELDIEGKDGAAVCAGDAGGPVLRETGQGVELVAVSSRSSQGGCFGVDESVTGTDAVSTRLDDITDWIGARVARWSLKAQANDKYVSAAVTTTGENQGRLRARSDTVAGWEQFTFHTRDNGTTVALRSEASRLFVATELNRTGDHEGMLRARSESVTGGWELYTLVPQGDQKYALQSRANGKYVVTEANYTGEDAGQLRARSDSVAGGWERFTLAHADNFRVVGAAPAAPSPLPMG</sequence>
<dbReference type="Gene3D" id="2.40.10.10">
    <property type="entry name" value="Trypsin-like serine proteases"/>
    <property type="match status" value="1"/>
</dbReference>
<dbReference type="PANTHER" id="PTHR24260:SF136">
    <property type="entry name" value="GH08193P-RELATED"/>
    <property type="match status" value="1"/>
</dbReference>
<feature type="signal peptide" evidence="1">
    <location>
        <begin position="1"/>
        <end position="28"/>
    </location>
</feature>
<dbReference type="InterPro" id="IPR001254">
    <property type="entry name" value="Trypsin_dom"/>
</dbReference>
<dbReference type="Gene3D" id="2.80.10.50">
    <property type="match status" value="1"/>
</dbReference>
<dbReference type="PRINTS" id="PR00722">
    <property type="entry name" value="CHYMOTRYPSIN"/>
</dbReference>
<dbReference type="PROSITE" id="PS50240">
    <property type="entry name" value="TRYPSIN_DOM"/>
    <property type="match status" value="1"/>
</dbReference>
<keyword evidence="1" id="KW-0732">Signal</keyword>
<keyword evidence="4" id="KW-1185">Reference proteome</keyword>
<name>A0ABW0DU43_9ACTN</name>
<dbReference type="InterPro" id="IPR009003">
    <property type="entry name" value="Peptidase_S1_PA"/>
</dbReference>
<proteinExistence type="predicted"/>
<dbReference type="EMBL" id="JBHSKN010000011">
    <property type="protein sequence ID" value="MFC5240889.1"/>
    <property type="molecule type" value="Genomic_DNA"/>
</dbReference>
<gene>
    <name evidence="3" type="ORF">ACFPWV_13350</name>
</gene>